<dbReference type="RefSeq" id="WP_035849228.1">
    <property type="nucleotide sequence ID" value="NZ_KK073874.1"/>
</dbReference>
<dbReference type="HOGENOM" id="CLU_2681498_0_0_11"/>
<feature type="transmembrane region" description="Helical" evidence="1">
    <location>
        <begin position="6"/>
        <end position="25"/>
    </location>
</feature>
<organism evidence="2 3">
    <name type="scientific">Cryptosporangium arvum DSM 44712</name>
    <dbReference type="NCBI Taxonomy" id="927661"/>
    <lineage>
        <taxon>Bacteria</taxon>
        <taxon>Bacillati</taxon>
        <taxon>Actinomycetota</taxon>
        <taxon>Actinomycetes</taxon>
        <taxon>Cryptosporangiales</taxon>
        <taxon>Cryptosporangiaceae</taxon>
        <taxon>Cryptosporangium</taxon>
    </lineage>
</organism>
<dbReference type="EMBL" id="JFBT01000001">
    <property type="protein sequence ID" value="EXG80375.1"/>
    <property type="molecule type" value="Genomic_DNA"/>
</dbReference>
<proteinExistence type="predicted"/>
<comment type="caution">
    <text evidence="2">The sequence shown here is derived from an EMBL/GenBank/DDBJ whole genome shotgun (WGS) entry which is preliminary data.</text>
</comment>
<evidence type="ECO:0000313" key="3">
    <source>
        <dbReference type="Proteomes" id="UP000021053"/>
    </source>
</evidence>
<evidence type="ECO:0000313" key="2">
    <source>
        <dbReference type="EMBL" id="EXG80375.1"/>
    </source>
</evidence>
<dbReference type="AlphaFoldDB" id="A0A010YJG4"/>
<feature type="transmembrane region" description="Helical" evidence="1">
    <location>
        <begin position="37"/>
        <end position="56"/>
    </location>
</feature>
<keyword evidence="1" id="KW-0812">Transmembrane</keyword>
<sequence>MDLIAPMWGPLIGLLVLIAVVVGAVRMRGPGSAPMRRAMLTVGGGIVAVFLIGVAAEGCSGPADHSPGNAVVQP</sequence>
<protein>
    <submittedName>
        <fullName evidence="2">Uncharacterized protein</fullName>
    </submittedName>
</protein>
<accession>A0A010YJG4</accession>
<reference evidence="2 3" key="1">
    <citation type="submission" date="2013-07" db="EMBL/GenBank/DDBJ databases">
        <authorList>
            <consortium name="DOE Joint Genome Institute"/>
            <person name="Eisen J."/>
            <person name="Huntemann M."/>
            <person name="Han J."/>
            <person name="Chen A."/>
            <person name="Kyrpides N."/>
            <person name="Mavromatis K."/>
            <person name="Markowitz V."/>
            <person name="Palaniappan K."/>
            <person name="Ivanova N."/>
            <person name="Schaumberg A."/>
            <person name="Pati A."/>
            <person name="Liolios K."/>
            <person name="Nordberg H.P."/>
            <person name="Cantor M.N."/>
            <person name="Hua S.X."/>
            <person name="Woyke T."/>
        </authorList>
    </citation>
    <scope>NUCLEOTIDE SEQUENCE [LARGE SCALE GENOMIC DNA]</scope>
    <source>
        <strain evidence="2 3">DSM 44712</strain>
    </source>
</reference>
<name>A0A010YJG4_9ACTN</name>
<gene>
    <name evidence="2" type="ORF">CryarDRAFT_1448</name>
</gene>
<evidence type="ECO:0000256" key="1">
    <source>
        <dbReference type="SAM" id="Phobius"/>
    </source>
</evidence>
<dbReference type="Proteomes" id="UP000021053">
    <property type="component" value="Unassembled WGS sequence"/>
</dbReference>
<keyword evidence="1" id="KW-1133">Transmembrane helix</keyword>
<keyword evidence="3" id="KW-1185">Reference proteome</keyword>
<keyword evidence="1" id="KW-0472">Membrane</keyword>